<dbReference type="KEGG" id="paun:MJA45_26415"/>
<dbReference type="GO" id="GO:0003677">
    <property type="term" value="F:DNA binding"/>
    <property type="evidence" value="ECO:0007669"/>
    <property type="project" value="UniProtKB-UniRule"/>
</dbReference>
<dbReference type="PRINTS" id="PR00455">
    <property type="entry name" value="HTHTETR"/>
</dbReference>
<dbReference type="SUPFAM" id="SSF46689">
    <property type="entry name" value="Homeodomain-like"/>
    <property type="match status" value="1"/>
</dbReference>
<accession>A0AA96LCF0</accession>
<protein>
    <submittedName>
        <fullName evidence="4">TetR/AcrR family transcriptional regulator</fullName>
    </submittedName>
</protein>
<evidence type="ECO:0000313" key="5">
    <source>
        <dbReference type="Proteomes" id="UP001305702"/>
    </source>
</evidence>
<name>A0AA96LCF0_9BACL</name>
<dbReference type="RefSeq" id="WP_315604867.1">
    <property type="nucleotide sequence ID" value="NZ_CP130318.1"/>
</dbReference>
<dbReference type="PANTHER" id="PTHR43479">
    <property type="entry name" value="ACREF/ENVCD OPERON REPRESSOR-RELATED"/>
    <property type="match status" value="1"/>
</dbReference>
<evidence type="ECO:0000256" key="1">
    <source>
        <dbReference type="ARBA" id="ARBA00023125"/>
    </source>
</evidence>
<keyword evidence="1 2" id="KW-0238">DNA-binding</keyword>
<dbReference type="AlphaFoldDB" id="A0AA96LCF0"/>
<evidence type="ECO:0000256" key="2">
    <source>
        <dbReference type="PROSITE-ProRule" id="PRU00335"/>
    </source>
</evidence>
<dbReference type="Proteomes" id="UP001305702">
    <property type="component" value="Chromosome"/>
</dbReference>
<dbReference type="Pfam" id="PF14278">
    <property type="entry name" value="TetR_C_8"/>
    <property type="match status" value="1"/>
</dbReference>
<dbReference type="PROSITE" id="PS50977">
    <property type="entry name" value="HTH_TETR_2"/>
    <property type="match status" value="1"/>
</dbReference>
<dbReference type="EMBL" id="CP130318">
    <property type="protein sequence ID" value="WNQ11091.1"/>
    <property type="molecule type" value="Genomic_DNA"/>
</dbReference>
<proteinExistence type="predicted"/>
<evidence type="ECO:0000259" key="3">
    <source>
        <dbReference type="PROSITE" id="PS50977"/>
    </source>
</evidence>
<sequence>MSPTIKPIDPRMKRTLSVIKDALLSLIDEKGFDQTSVRDITGRAQINRATFYLHYQDKYDLLEKLVDERLQEFREAVQLPPSFGGADLNLDADAPPPSFIRQFEVMAEQSRFYKVMLGPNGLPGFAGRLEEVIREALYQRSTLAVPNDSRLKVPREMIIRYTTSAHLGIIMQWLETDMPYTPKYMATQLKRLHMLGPTHVTT</sequence>
<organism evidence="4 5">
    <name type="scientific">Paenibacillus aurantius</name>
    <dbReference type="NCBI Taxonomy" id="2918900"/>
    <lineage>
        <taxon>Bacteria</taxon>
        <taxon>Bacillati</taxon>
        <taxon>Bacillota</taxon>
        <taxon>Bacilli</taxon>
        <taxon>Bacillales</taxon>
        <taxon>Paenibacillaceae</taxon>
        <taxon>Paenibacillus</taxon>
    </lineage>
</organism>
<dbReference type="InterPro" id="IPR009057">
    <property type="entry name" value="Homeodomain-like_sf"/>
</dbReference>
<keyword evidence="5" id="KW-1185">Reference proteome</keyword>
<dbReference type="Gene3D" id="1.10.357.10">
    <property type="entry name" value="Tetracycline Repressor, domain 2"/>
    <property type="match status" value="1"/>
</dbReference>
<feature type="domain" description="HTH tetR-type" evidence="3">
    <location>
        <begin position="13"/>
        <end position="73"/>
    </location>
</feature>
<gene>
    <name evidence="4" type="ORF">MJA45_26415</name>
</gene>
<reference evidence="4 5" key="1">
    <citation type="submission" date="2022-02" db="EMBL/GenBank/DDBJ databases">
        <title>Paenibacillus sp. MBLB1776 Whole Genome Shotgun Sequencing.</title>
        <authorList>
            <person name="Hwang C.Y."/>
            <person name="Cho E.-S."/>
            <person name="Seo M.-J."/>
        </authorList>
    </citation>
    <scope>NUCLEOTIDE SEQUENCE [LARGE SCALE GENOMIC DNA]</scope>
    <source>
        <strain evidence="4 5">MBLB1776</strain>
    </source>
</reference>
<evidence type="ECO:0000313" key="4">
    <source>
        <dbReference type="EMBL" id="WNQ11091.1"/>
    </source>
</evidence>
<dbReference type="InterPro" id="IPR001647">
    <property type="entry name" value="HTH_TetR"/>
</dbReference>
<dbReference type="InterPro" id="IPR050624">
    <property type="entry name" value="HTH-type_Tx_Regulator"/>
</dbReference>
<dbReference type="InterPro" id="IPR039532">
    <property type="entry name" value="TetR_C_Firmicutes"/>
</dbReference>
<dbReference type="Pfam" id="PF00440">
    <property type="entry name" value="TetR_N"/>
    <property type="match status" value="1"/>
</dbReference>
<dbReference type="PANTHER" id="PTHR43479:SF23">
    <property type="entry name" value="HTH TETR-TYPE DOMAIN-CONTAINING PROTEIN"/>
    <property type="match status" value="1"/>
</dbReference>
<feature type="DNA-binding region" description="H-T-H motif" evidence="2">
    <location>
        <begin position="36"/>
        <end position="55"/>
    </location>
</feature>